<organism evidence="1 2">
    <name type="scientific">Rangifer tarandus platyrhynchus</name>
    <name type="common">Svalbard reindeer</name>
    <dbReference type="NCBI Taxonomy" id="3082113"/>
    <lineage>
        <taxon>Eukaryota</taxon>
        <taxon>Metazoa</taxon>
        <taxon>Chordata</taxon>
        <taxon>Craniata</taxon>
        <taxon>Vertebrata</taxon>
        <taxon>Euteleostomi</taxon>
        <taxon>Mammalia</taxon>
        <taxon>Eutheria</taxon>
        <taxon>Laurasiatheria</taxon>
        <taxon>Artiodactyla</taxon>
        <taxon>Ruminantia</taxon>
        <taxon>Pecora</taxon>
        <taxon>Cervidae</taxon>
        <taxon>Odocoileinae</taxon>
        <taxon>Rangifer</taxon>
    </lineage>
</organism>
<reference evidence="1" key="2">
    <citation type="submission" date="2025-03" db="EMBL/GenBank/DDBJ databases">
        <authorList>
            <consortium name="ELIXIR-Norway"/>
            <consortium name="Elixir Norway"/>
        </authorList>
    </citation>
    <scope>NUCLEOTIDE SEQUENCE</scope>
</reference>
<accession>A0AC59YZ40</accession>
<name>A0AC59YZ40_RANTA</name>
<protein>
    <submittedName>
        <fullName evidence="1">Uncharacterized protein</fullName>
    </submittedName>
</protein>
<dbReference type="Proteomes" id="UP001162501">
    <property type="component" value="Chromosome 21"/>
</dbReference>
<proteinExistence type="predicted"/>
<evidence type="ECO:0000313" key="2">
    <source>
        <dbReference type="Proteomes" id="UP001162501"/>
    </source>
</evidence>
<dbReference type="EMBL" id="OX596105">
    <property type="protein sequence ID" value="CAN0096354.1"/>
    <property type="molecule type" value="Genomic_DNA"/>
</dbReference>
<evidence type="ECO:0000313" key="1">
    <source>
        <dbReference type="EMBL" id="CAN0096354.1"/>
    </source>
</evidence>
<reference evidence="1" key="1">
    <citation type="submission" date="2023-05" db="EMBL/GenBank/DDBJ databases">
        <authorList>
            <consortium name="ELIXIR-Norway"/>
        </authorList>
    </citation>
    <scope>NUCLEOTIDE SEQUENCE</scope>
</reference>
<gene>
    <name evidence="1" type="ORF">MRATA1EN22A_LOCUS11976</name>
</gene>
<sequence>MGSQESDTTKRLHFTYISLSAVHSSNPVYRRRLCHVLSCVRLFAMLWTVACQAPLSMGFSRQKYWSGLPCPPPGGLPDSGLKPVSPVSPTLQVDSLPAESSRKPPRGAEAQLNIAWPISGRLQIQAQVVCSRVLALKLYALFPLNGCYSTLKLQE</sequence>